<dbReference type="Gene3D" id="3.80.10.10">
    <property type="entry name" value="Ribonuclease Inhibitor"/>
    <property type="match status" value="2"/>
</dbReference>
<reference evidence="1" key="1">
    <citation type="submission" date="2013-04" db="EMBL/GenBank/DDBJ databases">
        <title>The Genome Sequence of Fonticula alba ATCC 38817.</title>
        <authorList>
            <consortium name="The Broad Institute Genomics Platform"/>
            <person name="Russ C."/>
            <person name="Cuomo C."/>
            <person name="Burger G."/>
            <person name="Gray M.W."/>
            <person name="Holland P.W.H."/>
            <person name="King N."/>
            <person name="Lang F.B.F."/>
            <person name="Roger A.J."/>
            <person name="Ruiz-Trillo I."/>
            <person name="Brown M."/>
            <person name="Walker B."/>
            <person name="Young S."/>
            <person name="Zeng Q."/>
            <person name="Gargeya S."/>
            <person name="Fitzgerald M."/>
            <person name="Haas B."/>
            <person name="Abouelleil A."/>
            <person name="Allen A.W."/>
            <person name="Alvarado L."/>
            <person name="Arachchi H.M."/>
            <person name="Berlin A.M."/>
            <person name="Chapman S.B."/>
            <person name="Gainer-Dewar J."/>
            <person name="Goldberg J."/>
            <person name="Griggs A."/>
            <person name="Gujja S."/>
            <person name="Hansen M."/>
            <person name="Howarth C."/>
            <person name="Imamovic A."/>
            <person name="Ireland A."/>
            <person name="Larimer J."/>
            <person name="McCowan C."/>
            <person name="Murphy C."/>
            <person name="Pearson M."/>
            <person name="Poon T.W."/>
            <person name="Priest M."/>
            <person name="Roberts A."/>
            <person name="Saif S."/>
            <person name="Shea T."/>
            <person name="Sisk P."/>
            <person name="Sykes S."/>
            <person name="Wortman J."/>
            <person name="Nusbaum C."/>
            <person name="Birren B."/>
        </authorList>
    </citation>
    <scope>NUCLEOTIDE SEQUENCE [LARGE SCALE GENOMIC DNA]</scope>
    <source>
        <strain evidence="1">ATCC 38817</strain>
    </source>
</reference>
<dbReference type="SUPFAM" id="SSF52047">
    <property type="entry name" value="RNI-like"/>
    <property type="match status" value="1"/>
</dbReference>
<gene>
    <name evidence="1" type="ORF">H696_04718</name>
</gene>
<dbReference type="EMBL" id="KB932208">
    <property type="protein sequence ID" value="KCV68424.1"/>
    <property type="molecule type" value="Genomic_DNA"/>
</dbReference>
<protein>
    <submittedName>
        <fullName evidence="1">Uncharacterized protein</fullName>
    </submittedName>
</protein>
<keyword evidence="2" id="KW-1185">Reference proteome</keyword>
<dbReference type="GeneID" id="20529443"/>
<dbReference type="InterPro" id="IPR032675">
    <property type="entry name" value="LRR_dom_sf"/>
</dbReference>
<accession>A0A058Z2D1</accession>
<dbReference type="Proteomes" id="UP000030693">
    <property type="component" value="Unassembled WGS sequence"/>
</dbReference>
<organism evidence="1">
    <name type="scientific">Fonticula alba</name>
    <name type="common">Slime mold</name>
    <dbReference type="NCBI Taxonomy" id="691883"/>
    <lineage>
        <taxon>Eukaryota</taxon>
        <taxon>Rotosphaerida</taxon>
        <taxon>Fonticulaceae</taxon>
        <taxon>Fonticula</taxon>
    </lineage>
</organism>
<evidence type="ECO:0000313" key="1">
    <source>
        <dbReference type="EMBL" id="KCV68424.1"/>
    </source>
</evidence>
<dbReference type="AlphaFoldDB" id="A0A058Z2D1"/>
<sequence length="599" mass="67323">MANVPAFQDPFEPDLSISSQVFFCPVDDVHIFLPPESIFPRRLHLIYNRRVTPHHVLEDREHPFEGGAFDPATSIPPSIASRFFPNLVSIYLDNCKPMQKNSTPYLKALASIFQERATSVKHLSMKSSLIVSCAQASLLTTILMSPGLTSVDLSGNCFGSFNFLRQPLKSNPALLFLKLNDVSTLAKDWGELFKSIHQGPYRRYLCINSNTISDNAINMLLGYLYSFHNLMGLSMKRLRIYTAKNKVHIMPQPTVPFAQVQAQIPAFDMLGCPEWADHSFFPMPLSDALTQFRADYESPHLRHLNMCSSLVPFITPFAPYAPIRLASLHIQYSQVDSPTMASKSVRNLETILQDLICLRLSTKDERPSSVLLPRISTLKVLILEISVARGSLLRLLAQSKGLKFFDITDTFISDERAPELLEAIPFHRGMYHVSFKDLYFADQFVDHLFLHWNNFQSLHTLQLSFIWLNPKRLAILLGLVFFSSSIKRLILSITGPAVQEDPLPGYIVSSLAQHNIPALCFGRDYQPAEPTGPGNMSDTDMVLAILRDGIAQNPFIELLGFYNLGVSYARTQRAIAEGLEFNTSLRWLSVMQPGGGPSQ</sequence>
<dbReference type="RefSeq" id="XP_009496856.1">
    <property type="nucleotide sequence ID" value="XM_009498581.1"/>
</dbReference>
<proteinExistence type="predicted"/>
<evidence type="ECO:0000313" key="2">
    <source>
        <dbReference type="Proteomes" id="UP000030693"/>
    </source>
</evidence>
<name>A0A058Z2D1_FONAL</name>